<dbReference type="EMBL" id="JALBUR010000011">
    <property type="protein sequence ID" value="MDX8419647.1"/>
    <property type="molecule type" value="Genomic_DNA"/>
</dbReference>
<gene>
    <name evidence="2" type="ORF">MOZ60_06025</name>
</gene>
<proteinExistence type="predicted"/>
<dbReference type="PANTHER" id="PTHR37826">
    <property type="entry name" value="FLOTILLIN BAND_7_5 DOMAIN PROTEIN"/>
    <property type="match status" value="1"/>
</dbReference>
<dbReference type="InterPro" id="IPR033880">
    <property type="entry name" value="SPFH_YdjI"/>
</dbReference>
<dbReference type="PANTHER" id="PTHR37826:SF2">
    <property type="entry name" value="ZINC-RIBBON DOMAIN-CONTAINING PROTEIN"/>
    <property type="match status" value="1"/>
</dbReference>
<feature type="domain" description="SPFH" evidence="1">
    <location>
        <begin position="49"/>
        <end position="273"/>
    </location>
</feature>
<keyword evidence="3" id="KW-1185">Reference proteome</keyword>
<sequence length="391" mass="41798">MGFILAAAMSAGSVLRDQWKEYFSVDALGDDVIAVKCTKKGRGFNHGNDNVITNGSTVAVADGQCMIIVEQGQVVDIVAEPGIYTYDNTVAPSILCGDLGKGIKAAFNEFGKRFTYGGQAAVDQRIYCFNTKEMTGQKFGTPNPVPFRVIDARAGIDIDISVRCFGSYSIRIADPIRFYTNNAGNFKDEYRVDEISGQLKSELLNVLQPAFAKISETGIRYSQLPGKTVELTNAVKEQLKDSWSAKRGIAIDSVAIASISADPEDEKMLKQMQRNAAYTDQNLAAATLVGAQAQAMQDAANNSNGAAMGFMNMNMAGSGTSASQLYQQAAANNTANTAANTWTCPNCGTTNTGNFCSNCGTKRPSGKWICPNCHQENTGGFCSNCGTKKPA</sequence>
<dbReference type="InterPro" id="IPR024064">
    <property type="entry name" value="FdhE-like_sf"/>
</dbReference>
<protein>
    <submittedName>
        <fullName evidence="2">SPFH domain-containing protein</fullName>
    </submittedName>
</protein>
<reference evidence="2 3" key="1">
    <citation type="submission" date="2022-03" db="EMBL/GenBank/DDBJ databases">
        <title>Novel taxa within the pig intestine.</title>
        <authorList>
            <person name="Wylensek D."/>
            <person name="Bishof K."/>
            <person name="Afrizal A."/>
            <person name="Clavel T."/>
        </authorList>
    </citation>
    <scope>NUCLEOTIDE SEQUENCE [LARGE SCALE GENOMIC DNA]</scope>
    <source>
        <strain evidence="2 3">CLA-KB-P133</strain>
    </source>
</reference>
<name>A0AB35U5F4_9FIRM</name>
<dbReference type="Proteomes" id="UP001286174">
    <property type="component" value="Unassembled WGS sequence"/>
</dbReference>
<dbReference type="CDD" id="cd03408">
    <property type="entry name" value="SPFH_like_u1"/>
    <property type="match status" value="1"/>
</dbReference>
<dbReference type="AlphaFoldDB" id="A0AB35U5F4"/>
<evidence type="ECO:0000313" key="3">
    <source>
        <dbReference type="Proteomes" id="UP001286174"/>
    </source>
</evidence>
<comment type="caution">
    <text evidence="2">The sequence shown here is derived from an EMBL/GenBank/DDBJ whole genome shotgun (WGS) entry which is preliminary data.</text>
</comment>
<dbReference type="RefSeq" id="WP_370595987.1">
    <property type="nucleotide sequence ID" value="NZ_JALBUR010000011.1"/>
</dbReference>
<dbReference type="SUPFAM" id="SSF144020">
    <property type="entry name" value="FdhE-like"/>
    <property type="match status" value="1"/>
</dbReference>
<accession>A0AB35U5F4</accession>
<evidence type="ECO:0000259" key="1">
    <source>
        <dbReference type="Pfam" id="PF13421"/>
    </source>
</evidence>
<dbReference type="Pfam" id="PF13421">
    <property type="entry name" value="Band_7_1"/>
    <property type="match status" value="1"/>
</dbReference>
<organism evidence="2 3">
    <name type="scientific">Grylomicrobium aquisgranensis</name>
    <dbReference type="NCBI Taxonomy" id="2926318"/>
    <lineage>
        <taxon>Bacteria</taxon>
        <taxon>Bacillati</taxon>
        <taxon>Bacillota</taxon>
        <taxon>Erysipelotrichia</taxon>
        <taxon>Erysipelotrichales</taxon>
        <taxon>Erysipelotrichaceae</taxon>
        <taxon>Grylomicrobium</taxon>
    </lineage>
</organism>
<evidence type="ECO:0000313" key="2">
    <source>
        <dbReference type="EMBL" id="MDX8419647.1"/>
    </source>
</evidence>